<dbReference type="PANTHER" id="PTHR32309:SF31">
    <property type="entry name" value="CAPSULAR EXOPOLYSACCHARIDE FAMILY"/>
    <property type="match status" value="1"/>
</dbReference>
<evidence type="ECO:0000313" key="9">
    <source>
        <dbReference type="Proteomes" id="UP001144471"/>
    </source>
</evidence>
<dbReference type="PANTHER" id="PTHR32309">
    <property type="entry name" value="TYROSINE-PROTEIN KINASE"/>
    <property type="match status" value="1"/>
</dbReference>
<dbReference type="RefSeq" id="WP_281834502.1">
    <property type="nucleotide sequence ID" value="NZ_BSDY01000005.1"/>
</dbReference>
<sequence>MADNKTGVKEKFQNVESIQDDITLMEILFIIGRKWKLIAITMIATTLLGLTVTLLRPHLYEAEVTLMVSNGQTYSLEKLGNDEISRNQRLVSTYAEIARSKSIMLNVIRNLDLEMSPEEISKLLRMSPVEETELIKITYRDKNPQKAAMLANEISEEFIQKISDVMTFENLKIVERATIPEKSLSDMKIVVGIVSIILGTLLGVFLAIVSEFLYGKLRKPEDIERIMGCQILANLPKYNDSEEGDHNGT</sequence>
<proteinExistence type="predicted"/>
<dbReference type="InterPro" id="IPR050445">
    <property type="entry name" value="Bact_polysacc_biosynth/exp"/>
</dbReference>
<keyword evidence="4 6" id="KW-1133">Transmembrane helix</keyword>
<keyword evidence="9" id="KW-1185">Reference proteome</keyword>
<dbReference type="EMBL" id="BSDY01000005">
    <property type="protein sequence ID" value="GLI55793.1"/>
    <property type="molecule type" value="Genomic_DNA"/>
</dbReference>
<comment type="subcellular location">
    <subcellularLocation>
        <location evidence="1">Cell membrane</location>
        <topology evidence="1">Multi-pass membrane protein</topology>
    </subcellularLocation>
</comment>
<evidence type="ECO:0000256" key="1">
    <source>
        <dbReference type="ARBA" id="ARBA00004651"/>
    </source>
</evidence>
<accession>A0A9W6GIG2</accession>
<evidence type="ECO:0000259" key="7">
    <source>
        <dbReference type="Pfam" id="PF02706"/>
    </source>
</evidence>
<dbReference type="InterPro" id="IPR003856">
    <property type="entry name" value="LPS_length_determ_N"/>
</dbReference>
<dbReference type="AlphaFoldDB" id="A0A9W6GIG2"/>
<feature type="transmembrane region" description="Helical" evidence="6">
    <location>
        <begin position="189"/>
        <end position="209"/>
    </location>
</feature>
<keyword evidence="5 6" id="KW-0472">Membrane</keyword>
<dbReference type="GO" id="GO:0005886">
    <property type="term" value="C:plasma membrane"/>
    <property type="evidence" value="ECO:0007669"/>
    <property type="project" value="UniProtKB-SubCell"/>
</dbReference>
<comment type="caution">
    <text evidence="8">The sequence shown here is derived from an EMBL/GenBank/DDBJ whole genome shotgun (WGS) entry which is preliminary data.</text>
</comment>
<keyword evidence="3 6" id="KW-0812">Transmembrane</keyword>
<evidence type="ECO:0000256" key="4">
    <source>
        <dbReference type="ARBA" id="ARBA00022989"/>
    </source>
</evidence>
<reference evidence="8" key="1">
    <citation type="submission" date="2022-12" db="EMBL/GenBank/DDBJ databases">
        <title>Reference genome sequencing for broad-spectrum identification of bacterial and archaeal isolates by mass spectrometry.</title>
        <authorList>
            <person name="Sekiguchi Y."/>
            <person name="Tourlousse D.M."/>
        </authorList>
    </citation>
    <scope>NUCLEOTIDE SEQUENCE</scope>
    <source>
        <strain evidence="8">10succ1</strain>
    </source>
</reference>
<protein>
    <submittedName>
        <fullName evidence="8">Capsular polysaccharide biosynthesis protein CpsC</fullName>
    </submittedName>
</protein>
<evidence type="ECO:0000256" key="3">
    <source>
        <dbReference type="ARBA" id="ARBA00022692"/>
    </source>
</evidence>
<feature type="domain" description="Polysaccharide chain length determinant N-terminal" evidence="7">
    <location>
        <begin position="20"/>
        <end position="111"/>
    </location>
</feature>
<evidence type="ECO:0000256" key="6">
    <source>
        <dbReference type="SAM" id="Phobius"/>
    </source>
</evidence>
<gene>
    <name evidence="8" type="ORF">PM10SUCC1_13070</name>
</gene>
<evidence type="ECO:0000256" key="5">
    <source>
        <dbReference type="ARBA" id="ARBA00023136"/>
    </source>
</evidence>
<organism evidence="8 9">
    <name type="scientific">Propionigenium maris DSM 9537</name>
    <dbReference type="NCBI Taxonomy" id="1123000"/>
    <lineage>
        <taxon>Bacteria</taxon>
        <taxon>Fusobacteriati</taxon>
        <taxon>Fusobacteriota</taxon>
        <taxon>Fusobacteriia</taxon>
        <taxon>Fusobacteriales</taxon>
        <taxon>Fusobacteriaceae</taxon>
        <taxon>Propionigenium</taxon>
    </lineage>
</organism>
<feature type="transmembrane region" description="Helical" evidence="6">
    <location>
        <begin position="35"/>
        <end position="55"/>
    </location>
</feature>
<name>A0A9W6GIG2_9FUSO</name>
<keyword evidence="2" id="KW-1003">Cell membrane</keyword>
<evidence type="ECO:0000256" key="2">
    <source>
        <dbReference type="ARBA" id="ARBA00022475"/>
    </source>
</evidence>
<dbReference type="Pfam" id="PF02706">
    <property type="entry name" value="Wzz"/>
    <property type="match status" value="1"/>
</dbReference>
<evidence type="ECO:0000313" key="8">
    <source>
        <dbReference type="EMBL" id="GLI55793.1"/>
    </source>
</evidence>
<dbReference type="GO" id="GO:0004713">
    <property type="term" value="F:protein tyrosine kinase activity"/>
    <property type="evidence" value="ECO:0007669"/>
    <property type="project" value="TreeGrafter"/>
</dbReference>
<dbReference type="Proteomes" id="UP001144471">
    <property type="component" value="Unassembled WGS sequence"/>
</dbReference>